<dbReference type="EMBL" id="JARBJD010000072">
    <property type="protein sequence ID" value="KAK2954953.1"/>
    <property type="molecule type" value="Genomic_DNA"/>
</dbReference>
<dbReference type="PROSITE" id="PS50011">
    <property type="entry name" value="PROTEIN_KINASE_DOM"/>
    <property type="match status" value="1"/>
</dbReference>
<evidence type="ECO:0000313" key="5">
    <source>
        <dbReference type="Proteomes" id="UP001281761"/>
    </source>
</evidence>
<comment type="caution">
    <text evidence="4">The sequence shown here is derived from an EMBL/GenBank/DDBJ whole genome shotgun (WGS) entry which is preliminary data.</text>
</comment>
<organism evidence="4 5">
    <name type="scientific">Blattamonas nauphoetae</name>
    <dbReference type="NCBI Taxonomy" id="2049346"/>
    <lineage>
        <taxon>Eukaryota</taxon>
        <taxon>Metamonada</taxon>
        <taxon>Preaxostyla</taxon>
        <taxon>Oxymonadida</taxon>
        <taxon>Blattamonas</taxon>
    </lineage>
</organism>
<gene>
    <name evidence="4" type="ORF">BLNAU_10093</name>
</gene>
<dbReference type="Proteomes" id="UP001281761">
    <property type="component" value="Unassembled WGS sequence"/>
</dbReference>
<proteinExistence type="predicted"/>
<evidence type="ECO:0000256" key="2">
    <source>
        <dbReference type="SAM" id="SignalP"/>
    </source>
</evidence>
<dbReference type="InterPro" id="IPR000719">
    <property type="entry name" value="Prot_kinase_dom"/>
</dbReference>
<keyword evidence="1" id="KW-0812">Transmembrane</keyword>
<dbReference type="SUPFAM" id="SSF56112">
    <property type="entry name" value="Protein kinase-like (PK-like)"/>
    <property type="match status" value="1"/>
</dbReference>
<sequence>MITLSLLLCLLQHILAVTSRTASSSNLQSLLDILSKTTTTNWNEIQLVSIPEGTYFGNHIDIKHMSLELSGERSNKSRSLGTRIVPQYGSEGCANEGKFKNVDDVGRITSSLIGCSIINMSSIGSSCQPQLSHLSQKMVGCDVSLTSSHLSGSTIRDVNNGGSVLCSNSSFSSVLSSTNTNSQPSITLPNGTSTQFDDSITYFFDMDSGDETTSASFSHCHFTGDSSATNVRLLTFFKYKGTITVFSCSFTNHTVVEPIFGSYYYGAGLSIQQDSVHPYRHVTIQATNFTNVKASLTAAGLSMSIWHSATVDRCTFKECGPSADEAELDGGGLFLGFNVPSALSSITNLVFESCFTVNGSGGMCACFYGAVLLADFVFMDCSSSDFMTGSGAFRLNLFGETQSDITRMNFTDCWSRCGASGMQFFSSGDFQMSDIHFLRCKTIEDSVHCQGGGLFGWLTPTQSLTVQSCSFVDCSSATVGGAFEVSYFRSCAIVDCLIQNCYSGSHGAITLEQSYYDSTAISLTRVAFVNNSVGQNGDHSDTMNSANDTTAFVDVYLNYLDGNPQPTFSIVDYFTTCATNSIGMHVIVDWGYPYEASVRVFDDEFNRIGPLLTEKVVVGMSAESGTMELEMKCNLLIESQKYEVTVQKEGDKTEMKGEIEFVKGKGTLTSPSPTLNLDFSTSYTITSIVGLISSSSYSSLSNGITLPVAVWAFNLAATPTFLSFTTPEQPPTLIGAKAHLASSDQPLAFVSLMLHKEVAGKYNIVVEEEGKYISIDVEFEESSLMGDSSNFVVVGDDRLLTHDTTYTINSIAPSPGTGSPFVWMNETITFHIPKSSFDPKKAKLPETKKLLSWLIPLVTCFLVALLVVVIVIVLLRRRNMKAETSLKEMEEQTDDRIEEKVEIEGVAPDNTNALVHAEAISHSNFGPGSSVVPSKVGPQQSSKSDSLSELVEVMMCSGDFAVSTARMDTTLYSLIHAQKQAIRKRTIGLQIVNGLKQVVAHRGQSDVLTQLSPHWILLDCAGNVHLKLQQSSTEAEQAAFLAQKQQNPNAVGAEAEKSGVDGLRWKAPEVAAGRGQVDGSMASVFSLGLILWEIETGLVPYGELDAIVAQRQSGTGIGPKMESLQDEEFVSLIRRCVLVDPKERPTLTEIGEFLSSHRNESGIAESNNEAKAQVG</sequence>
<feature type="domain" description="Protein kinase" evidence="3">
    <location>
        <begin position="779"/>
        <end position="1154"/>
    </location>
</feature>
<evidence type="ECO:0000313" key="4">
    <source>
        <dbReference type="EMBL" id="KAK2954953.1"/>
    </source>
</evidence>
<dbReference type="SUPFAM" id="SSF51126">
    <property type="entry name" value="Pectin lyase-like"/>
    <property type="match status" value="1"/>
</dbReference>
<evidence type="ECO:0000259" key="3">
    <source>
        <dbReference type="PROSITE" id="PS50011"/>
    </source>
</evidence>
<reference evidence="4 5" key="1">
    <citation type="journal article" date="2022" name="bioRxiv">
        <title>Genomics of Preaxostyla Flagellates Illuminates Evolutionary Transitions and the Path Towards Mitochondrial Loss.</title>
        <authorList>
            <person name="Novak L.V.F."/>
            <person name="Treitli S.C."/>
            <person name="Pyrih J."/>
            <person name="Halakuc P."/>
            <person name="Pipaliya S.V."/>
            <person name="Vacek V."/>
            <person name="Brzon O."/>
            <person name="Soukal P."/>
            <person name="Eme L."/>
            <person name="Dacks J.B."/>
            <person name="Karnkowska A."/>
            <person name="Elias M."/>
            <person name="Hampl V."/>
        </authorList>
    </citation>
    <scope>NUCLEOTIDE SEQUENCE [LARGE SCALE GENOMIC DNA]</scope>
    <source>
        <strain evidence="4">NAU3</strain>
        <tissue evidence="4">Gut</tissue>
    </source>
</reference>
<feature type="transmembrane region" description="Helical" evidence="1">
    <location>
        <begin position="850"/>
        <end position="875"/>
    </location>
</feature>
<feature type="chain" id="PRO_5047088554" description="Protein kinase domain-containing protein" evidence="2">
    <location>
        <begin position="17"/>
        <end position="1175"/>
    </location>
</feature>
<dbReference type="Gene3D" id="1.10.510.10">
    <property type="entry name" value="Transferase(Phosphotransferase) domain 1"/>
    <property type="match status" value="1"/>
</dbReference>
<dbReference type="InterPro" id="IPR011050">
    <property type="entry name" value="Pectin_lyase_fold/virulence"/>
</dbReference>
<dbReference type="InterPro" id="IPR051681">
    <property type="entry name" value="Ser/Thr_Kinases-Pseudokinases"/>
</dbReference>
<keyword evidence="1" id="KW-1133">Transmembrane helix</keyword>
<dbReference type="InterPro" id="IPR011009">
    <property type="entry name" value="Kinase-like_dom_sf"/>
</dbReference>
<feature type="signal peptide" evidence="2">
    <location>
        <begin position="1"/>
        <end position="16"/>
    </location>
</feature>
<dbReference type="Pfam" id="PF07714">
    <property type="entry name" value="PK_Tyr_Ser-Thr"/>
    <property type="match status" value="1"/>
</dbReference>
<dbReference type="PANTHER" id="PTHR44329">
    <property type="entry name" value="SERINE/THREONINE-PROTEIN KINASE TNNI3K-RELATED"/>
    <property type="match status" value="1"/>
</dbReference>
<dbReference type="SMART" id="SM00220">
    <property type="entry name" value="S_TKc"/>
    <property type="match status" value="1"/>
</dbReference>
<keyword evidence="2" id="KW-0732">Signal</keyword>
<keyword evidence="1" id="KW-0472">Membrane</keyword>
<keyword evidence="5" id="KW-1185">Reference proteome</keyword>
<dbReference type="InterPro" id="IPR001245">
    <property type="entry name" value="Ser-Thr/Tyr_kinase_cat_dom"/>
</dbReference>
<name>A0ABQ9XTZ6_9EUKA</name>
<evidence type="ECO:0000256" key="1">
    <source>
        <dbReference type="SAM" id="Phobius"/>
    </source>
</evidence>
<accession>A0ABQ9XTZ6</accession>
<protein>
    <recommendedName>
        <fullName evidence="3">Protein kinase domain-containing protein</fullName>
    </recommendedName>
</protein>